<keyword evidence="6 7" id="KW-0472">Membrane</keyword>
<dbReference type="PANTHER" id="PTHR11660:SF57">
    <property type="entry name" value="SOLUTE CARRIER FAMILY 40 MEMBER"/>
    <property type="match status" value="1"/>
</dbReference>
<dbReference type="SUPFAM" id="SSF103473">
    <property type="entry name" value="MFS general substrate transporter"/>
    <property type="match status" value="1"/>
</dbReference>
<comment type="caution">
    <text evidence="7">Lacks conserved residue(s) required for the propagation of feature annotation.</text>
</comment>
<accession>A0A7J7JJN1</accession>
<evidence type="ECO:0000256" key="7">
    <source>
        <dbReference type="RuleBase" id="RU365065"/>
    </source>
</evidence>
<evidence type="ECO:0000256" key="4">
    <source>
        <dbReference type="ARBA" id="ARBA00022692"/>
    </source>
</evidence>
<feature type="transmembrane region" description="Helical" evidence="7">
    <location>
        <begin position="458"/>
        <end position="479"/>
    </location>
</feature>
<gene>
    <name evidence="8" type="ORF">EB796_015957</name>
</gene>
<dbReference type="AlphaFoldDB" id="A0A7J7JJN1"/>
<dbReference type="InterPro" id="IPR036259">
    <property type="entry name" value="MFS_trans_sf"/>
</dbReference>
<evidence type="ECO:0000256" key="5">
    <source>
        <dbReference type="ARBA" id="ARBA00022989"/>
    </source>
</evidence>
<sequence length="667" mass="73168">MDEHQSDAPAVTERLLMAEDEAQIRSTVAMENGETSKRLDTPHGNSDAGKQPLCNRISSFTQSIAASLYVSHFLSSWGDRMWQFAVGLYLVDLSPGSLRLVAAFGFSRGTAAVLLGALIGDMVDKYPRLTVARTVLAFQNLLVALCAALVCLIYYYKAVIYSATWTSTLCETGVILISILASLFSTALKLSVEKDWTSVICEGNSAKLAKLSSTMRAIDQFTNITAPILTGFIMSIGTNMMSAIFVAVWNIVSVVIEYRLLIRIYNKVPQLAVKHVKQDEESTVEPIPHQSAEILDEADEGKLNDDPNLNVSRNSLKSFNVEVKISPKAETSVAVDNQSQDVKFHEDAENDDQLKSTISAHTKSQTCSTVCKKMFSAFIIIKNGWRVYFSYKVKFAGLGLALCYMTVLGFDDITNGYAYSQGASQLVLGLLRAVSALIGLAATIAYPRFRKRIGIERTGLMGFTTEICALSLCIVSVWLPGSPFNLTNPQGSQATFSDPSSSEMVNVTTIHPANQTTPTVFISEQKNLISLSVLMAGIIVSRFGLWSLDLAISQLLLERVEQQQRGVVNGVQSSLNMILDMVKFVLVIALPLPRHFGLLVILSFGSVCIGAVSYSIYSYRMRGHLFHFDRLCRCSHKENGTTLHHNLSVESAENSYKVNNDSANNNS</sequence>
<dbReference type="CDD" id="cd17480">
    <property type="entry name" value="MFS_SLC40A1_like"/>
    <property type="match status" value="1"/>
</dbReference>
<dbReference type="GO" id="GO:0016020">
    <property type="term" value="C:membrane"/>
    <property type="evidence" value="ECO:0007669"/>
    <property type="project" value="UniProtKB-SubCell"/>
</dbReference>
<dbReference type="Pfam" id="PF06963">
    <property type="entry name" value="FPN1"/>
    <property type="match status" value="1"/>
</dbReference>
<evidence type="ECO:0000256" key="2">
    <source>
        <dbReference type="ARBA" id="ARBA00006279"/>
    </source>
</evidence>
<evidence type="ECO:0000256" key="3">
    <source>
        <dbReference type="ARBA" id="ARBA00022448"/>
    </source>
</evidence>
<feature type="transmembrane region" description="Helical" evidence="7">
    <location>
        <begin position="162"/>
        <end position="184"/>
    </location>
</feature>
<protein>
    <recommendedName>
        <fullName evidence="7">Solute carrier family 40 member</fullName>
    </recommendedName>
</protein>
<evidence type="ECO:0000313" key="9">
    <source>
        <dbReference type="Proteomes" id="UP000593567"/>
    </source>
</evidence>
<dbReference type="OrthoDB" id="648861at2759"/>
<keyword evidence="7" id="KW-0406">Ion transport</keyword>
<feature type="transmembrane region" description="Helical" evidence="7">
    <location>
        <begin position="422"/>
        <end position="446"/>
    </location>
</feature>
<reference evidence="8" key="1">
    <citation type="submission" date="2020-06" db="EMBL/GenBank/DDBJ databases">
        <title>Draft genome of Bugula neritina, a colonial animal packing powerful symbionts and potential medicines.</title>
        <authorList>
            <person name="Rayko M."/>
        </authorList>
    </citation>
    <scope>NUCLEOTIDE SEQUENCE [LARGE SCALE GENOMIC DNA]</scope>
    <source>
        <strain evidence="8">Kwan_BN1</strain>
    </source>
</reference>
<keyword evidence="4 7" id="KW-0812">Transmembrane</keyword>
<evidence type="ECO:0000256" key="1">
    <source>
        <dbReference type="ARBA" id="ARBA00004141"/>
    </source>
</evidence>
<proteinExistence type="inferred from homology"/>
<feature type="transmembrane region" description="Helical" evidence="7">
    <location>
        <begin position="243"/>
        <end position="261"/>
    </location>
</feature>
<keyword evidence="5 7" id="KW-1133">Transmembrane helix</keyword>
<keyword evidence="9" id="KW-1185">Reference proteome</keyword>
<keyword evidence="3 7" id="KW-0813">Transport</keyword>
<dbReference type="EMBL" id="VXIV02002437">
    <property type="protein sequence ID" value="KAF6025706.1"/>
    <property type="molecule type" value="Genomic_DNA"/>
</dbReference>
<feature type="transmembrane region" description="Helical" evidence="7">
    <location>
        <begin position="391"/>
        <end position="410"/>
    </location>
</feature>
<feature type="transmembrane region" description="Helical" evidence="7">
    <location>
        <begin position="596"/>
        <end position="617"/>
    </location>
</feature>
<dbReference type="PANTHER" id="PTHR11660">
    <property type="entry name" value="SOLUTE CARRIER FAMILY 40 MEMBER"/>
    <property type="match status" value="1"/>
</dbReference>
<comment type="caution">
    <text evidence="8">The sequence shown here is derived from an EMBL/GenBank/DDBJ whole genome shotgun (WGS) entry which is preliminary data.</text>
</comment>
<name>A0A7J7JJN1_BUGNE</name>
<comment type="subcellular location">
    <subcellularLocation>
        <location evidence="1 7">Membrane</location>
        <topology evidence="1 7">Multi-pass membrane protein</topology>
    </subcellularLocation>
</comment>
<comment type="similarity">
    <text evidence="2 7">Belongs to the ferroportin (FP) (TC 2.A.100) family. SLC40A subfamily.</text>
</comment>
<evidence type="ECO:0000313" key="8">
    <source>
        <dbReference type="EMBL" id="KAF6025706.1"/>
    </source>
</evidence>
<organism evidence="8 9">
    <name type="scientific">Bugula neritina</name>
    <name type="common">Brown bryozoan</name>
    <name type="synonym">Sertularia neritina</name>
    <dbReference type="NCBI Taxonomy" id="10212"/>
    <lineage>
        <taxon>Eukaryota</taxon>
        <taxon>Metazoa</taxon>
        <taxon>Spiralia</taxon>
        <taxon>Lophotrochozoa</taxon>
        <taxon>Bryozoa</taxon>
        <taxon>Gymnolaemata</taxon>
        <taxon>Cheilostomatida</taxon>
        <taxon>Flustrina</taxon>
        <taxon>Buguloidea</taxon>
        <taxon>Bugulidae</taxon>
        <taxon>Bugula</taxon>
    </lineage>
</organism>
<dbReference type="GO" id="GO:0005381">
    <property type="term" value="F:iron ion transmembrane transporter activity"/>
    <property type="evidence" value="ECO:0007669"/>
    <property type="project" value="UniProtKB-UniRule"/>
</dbReference>
<dbReference type="InterPro" id="IPR009716">
    <property type="entry name" value="Ferroportin-1"/>
</dbReference>
<dbReference type="Proteomes" id="UP000593567">
    <property type="component" value="Unassembled WGS sequence"/>
</dbReference>
<feature type="transmembrane region" description="Helical" evidence="7">
    <location>
        <begin position="135"/>
        <end position="156"/>
    </location>
</feature>
<feature type="transmembrane region" description="Helical" evidence="7">
    <location>
        <begin position="100"/>
        <end position="123"/>
    </location>
</feature>
<evidence type="ECO:0000256" key="6">
    <source>
        <dbReference type="ARBA" id="ARBA00023136"/>
    </source>
</evidence>
<comment type="function">
    <text evidence="7">May be involved in iron transport and iron homeostasis.</text>
</comment>